<evidence type="ECO:0000313" key="2">
    <source>
        <dbReference type="EMBL" id="MFC6837796.1"/>
    </source>
</evidence>
<keyword evidence="3" id="KW-1185">Reference proteome</keyword>
<dbReference type="GO" id="GO:0016787">
    <property type="term" value="F:hydrolase activity"/>
    <property type="evidence" value="ECO:0007669"/>
    <property type="project" value="UniProtKB-KW"/>
</dbReference>
<dbReference type="RefSeq" id="WP_304449511.1">
    <property type="nucleotide sequence ID" value="NZ_JARRAH010000002.1"/>
</dbReference>
<dbReference type="Gene3D" id="3.40.50.1820">
    <property type="entry name" value="alpha/beta hydrolase"/>
    <property type="match status" value="1"/>
</dbReference>
<reference evidence="2 3" key="1">
    <citation type="journal article" date="2019" name="Int. J. Syst. Evol. Microbiol.">
        <title>The Global Catalogue of Microorganisms (GCM) 10K type strain sequencing project: providing services to taxonomists for standard genome sequencing and annotation.</title>
        <authorList>
            <consortium name="The Broad Institute Genomics Platform"/>
            <consortium name="The Broad Institute Genome Sequencing Center for Infectious Disease"/>
            <person name="Wu L."/>
            <person name="Ma J."/>
        </authorList>
    </citation>
    <scope>NUCLEOTIDE SEQUENCE [LARGE SCALE GENOMIC DNA]</scope>
    <source>
        <strain evidence="2 3">PSRA2</strain>
    </source>
</reference>
<dbReference type="InterPro" id="IPR000073">
    <property type="entry name" value="AB_hydrolase_1"/>
</dbReference>
<dbReference type="Proteomes" id="UP001596406">
    <property type="component" value="Unassembled WGS sequence"/>
</dbReference>
<comment type="caution">
    <text evidence="2">The sequence shown here is derived from an EMBL/GenBank/DDBJ whole genome shotgun (WGS) entry which is preliminary data.</text>
</comment>
<dbReference type="EMBL" id="JBHSXM010000002">
    <property type="protein sequence ID" value="MFC6837796.1"/>
    <property type="molecule type" value="Genomic_DNA"/>
</dbReference>
<dbReference type="InterPro" id="IPR029058">
    <property type="entry name" value="AB_hydrolase_fold"/>
</dbReference>
<dbReference type="Pfam" id="PF00561">
    <property type="entry name" value="Abhydrolase_1"/>
    <property type="match status" value="1"/>
</dbReference>
<evidence type="ECO:0000313" key="3">
    <source>
        <dbReference type="Proteomes" id="UP001596406"/>
    </source>
</evidence>
<name>A0ABD5UI72_9EURY</name>
<sequence>MASHDVTGGGRTTIHVDETGDDDGPAVLFVHGCTQSRLAWDRQLQSDLDDDFRLVAMDLRGHGDSERPTEAYDDPALWGDDVRAVIDELQLDQPTLVGWSYGGLVMSDYFKTHGCRSICSSVRTMGPPWVREV</sequence>
<dbReference type="PANTHER" id="PTHR43798">
    <property type="entry name" value="MONOACYLGLYCEROL LIPASE"/>
    <property type="match status" value="1"/>
</dbReference>
<dbReference type="AlphaFoldDB" id="A0ABD5UI72"/>
<keyword evidence="2" id="KW-0378">Hydrolase</keyword>
<evidence type="ECO:0000259" key="1">
    <source>
        <dbReference type="Pfam" id="PF00561"/>
    </source>
</evidence>
<gene>
    <name evidence="2" type="ORF">ACFQHK_14980</name>
</gene>
<accession>A0ABD5UI72</accession>
<dbReference type="PANTHER" id="PTHR43798:SF33">
    <property type="entry name" value="HYDROLASE, PUTATIVE (AFU_ORTHOLOGUE AFUA_2G14860)-RELATED"/>
    <property type="match status" value="1"/>
</dbReference>
<proteinExistence type="predicted"/>
<dbReference type="SUPFAM" id="SSF53474">
    <property type="entry name" value="alpha/beta-Hydrolases"/>
    <property type="match status" value="1"/>
</dbReference>
<dbReference type="InterPro" id="IPR050266">
    <property type="entry name" value="AB_hydrolase_sf"/>
</dbReference>
<protein>
    <submittedName>
        <fullName evidence="2">Alpha/beta fold hydrolase</fullName>
    </submittedName>
</protein>
<organism evidence="2 3">
    <name type="scientific">Halomarina ordinaria</name>
    <dbReference type="NCBI Taxonomy" id="3033939"/>
    <lineage>
        <taxon>Archaea</taxon>
        <taxon>Methanobacteriati</taxon>
        <taxon>Methanobacteriota</taxon>
        <taxon>Stenosarchaea group</taxon>
        <taxon>Halobacteria</taxon>
        <taxon>Halobacteriales</taxon>
        <taxon>Natronomonadaceae</taxon>
        <taxon>Halomarina</taxon>
    </lineage>
</organism>
<feature type="domain" description="AB hydrolase-1" evidence="1">
    <location>
        <begin position="25"/>
        <end position="127"/>
    </location>
</feature>